<sequence>MGRPSNKAERRAEIVQALMQVMAEKGYGGASIQAIAKQAGLTPGLIHYHFKTKQDILLESVTQLSMIMQGRFEFLSEKSESAEERLKAFINARLAKGDGSSEKAVEAWVMISAEAVRQPEVKTVYLEAMKTQKKILKEFLLDYFEKKITGKKLESKVAFVMAFMEGAFTLSISAGEVMPKNWAAVELMSILTRERQLL</sequence>
<gene>
    <name evidence="4" type="ORF">FLL46_00165</name>
</gene>
<keyword evidence="1 2" id="KW-0238">DNA-binding</keyword>
<evidence type="ECO:0000256" key="1">
    <source>
        <dbReference type="ARBA" id="ARBA00023125"/>
    </source>
</evidence>
<feature type="domain" description="HTH tetR-type" evidence="3">
    <location>
        <begin position="8"/>
        <end position="68"/>
    </location>
</feature>
<name>A0A545UIT0_9GAMM</name>
<dbReference type="Pfam" id="PF00440">
    <property type="entry name" value="TetR_N"/>
    <property type="match status" value="1"/>
</dbReference>
<dbReference type="InterPro" id="IPR050624">
    <property type="entry name" value="HTH-type_Tx_Regulator"/>
</dbReference>
<dbReference type="InterPro" id="IPR001647">
    <property type="entry name" value="HTH_TetR"/>
</dbReference>
<evidence type="ECO:0000259" key="3">
    <source>
        <dbReference type="PROSITE" id="PS50977"/>
    </source>
</evidence>
<dbReference type="PROSITE" id="PS50977">
    <property type="entry name" value="HTH_TETR_2"/>
    <property type="match status" value="1"/>
</dbReference>
<dbReference type="SUPFAM" id="SSF46689">
    <property type="entry name" value="Homeodomain-like"/>
    <property type="match status" value="1"/>
</dbReference>
<dbReference type="RefSeq" id="WP_142891397.1">
    <property type="nucleotide sequence ID" value="NZ_ML660160.1"/>
</dbReference>
<evidence type="ECO:0000313" key="4">
    <source>
        <dbReference type="EMBL" id="TQV89333.1"/>
    </source>
</evidence>
<dbReference type="PROSITE" id="PS01081">
    <property type="entry name" value="HTH_TETR_1"/>
    <property type="match status" value="1"/>
</dbReference>
<feature type="DNA-binding region" description="H-T-H motif" evidence="2">
    <location>
        <begin position="31"/>
        <end position="50"/>
    </location>
</feature>
<evidence type="ECO:0000256" key="2">
    <source>
        <dbReference type="PROSITE-ProRule" id="PRU00335"/>
    </source>
</evidence>
<keyword evidence="5" id="KW-1185">Reference proteome</keyword>
<reference evidence="4 5" key="1">
    <citation type="submission" date="2019-07" db="EMBL/GenBank/DDBJ databases">
        <title>Draft genome for Aliikangiella sp. M105.</title>
        <authorList>
            <person name="Wang G."/>
        </authorList>
    </citation>
    <scope>NUCLEOTIDE SEQUENCE [LARGE SCALE GENOMIC DNA]</scope>
    <source>
        <strain evidence="4 5">M105</strain>
    </source>
</reference>
<dbReference type="Proteomes" id="UP000315439">
    <property type="component" value="Unassembled WGS sequence"/>
</dbReference>
<dbReference type="InterPro" id="IPR009057">
    <property type="entry name" value="Homeodomain-like_sf"/>
</dbReference>
<dbReference type="PRINTS" id="PR00455">
    <property type="entry name" value="HTHTETR"/>
</dbReference>
<dbReference type="AlphaFoldDB" id="A0A545UIT0"/>
<dbReference type="OrthoDB" id="7618612at2"/>
<evidence type="ECO:0000313" key="5">
    <source>
        <dbReference type="Proteomes" id="UP000315439"/>
    </source>
</evidence>
<protein>
    <submittedName>
        <fullName evidence="4">TetR family transcriptional regulator</fullName>
    </submittedName>
</protein>
<dbReference type="PANTHER" id="PTHR43479:SF11">
    <property type="entry name" value="ACREF_ENVCD OPERON REPRESSOR-RELATED"/>
    <property type="match status" value="1"/>
</dbReference>
<dbReference type="PANTHER" id="PTHR43479">
    <property type="entry name" value="ACREF/ENVCD OPERON REPRESSOR-RELATED"/>
    <property type="match status" value="1"/>
</dbReference>
<proteinExistence type="predicted"/>
<dbReference type="GO" id="GO:0003677">
    <property type="term" value="F:DNA binding"/>
    <property type="evidence" value="ECO:0007669"/>
    <property type="project" value="UniProtKB-UniRule"/>
</dbReference>
<dbReference type="Gene3D" id="1.10.357.10">
    <property type="entry name" value="Tetracycline Repressor, domain 2"/>
    <property type="match status" value="1"/>
</dbReference>
<comment type="caution">
    <text evidence="4">The sequence shown here is derived from an EMBL/GenBank/DDBJ whole genome shotgun (WGS) entry which is preliminary data.</text>
</comment>
<accession>A0A545UIT0</accession>
<organism evidence="4 5">
    <name type="scientific">Aliikangiella coralliicola</name>
    <dbReference type="NCBI Taxonomy" id="2592383"/>
    <lineage>
        <taxon>Bacteria</taxon>
        <taxon>Pseudomonadati</taxon>
        <taxon>Pseudomonadota</taxon>
        <taxon>Gammaproteobacteria</taxon>
        <taxon>Oceanospirillales</taxon>
        <taxon>Pleioneaceae</taxon>
        <taxon>Aliikangiella</taxon>
    </lineage>
</organism>
<dbReference type="InterPro" id="IPR023772">
    <property type="entry name" value="DNA-bd_HTH_TetR-type_CS"/>
</dbReference>
<dbReference type="EMBL" id="VIKS01000001">
    <property type="protein sequence ID" value="TQV89333.1"/>
    <property type="molecule type" value="Genomic_DNA"/>
</dbReference>